<organism evidence="2 3">
    <name type="scientific">Candidatus Sungbacteria bacterium RIFCSPLOWO2_12_FULL_41_11</name>
    <dbReference type="NCBI Taxonomy" id="1802286"/>
    <lineage>
        <taxon>Bacteria</taxon>
        <taxon>Candidatus Sungiibacteriota</taxon>
    </lineage>
</organism>
<gene>
    <name evidence="2" type="ORF">A3G49_05000</name>
</gene>
<sequence length="156" mass="18110">MNKKLIIKYFLQFLVIVLIGAGIFFGIGYYRYRTSPEYHKYQDLLAQKERYMADTYGGDTPEETLELFISALKTGDIDLASKYFVLDKQEEWRGNLNNVKSANKITEMTFDLERKKYKNDISDGQVSFSIANDQKQVALTILVAKNVNNKWKILDL</sequence>
<dbReference type="Proteomes" id="UP000177171">
    <property type="component" value="Unassembled WGS sequence"/>
</dbReference>
<keyword evidence="1" id="KW-0812">Transmembrane</keyword>
<reference evidence="2 3" key="1">
    <citation type="journal article" date="2016" name="Nat. Commun.">
        <title>Thousands of microbial genomes shed light on interconnected biogeochemical processes in an aquifer system.</title>
        <authorList>
            <person name="Anantharaman K."/>
            <person name="Brown C.T."/>
            <person name="Hug L.A."/>
            <person name="Sharon I."/>
            <person name="Castelle C.J."/>
            <person name="Probst A.J."/>
            <person name="Thomas B.C."/>
            <person name="Singh A."/>
            <person name="Wilkins M.J."/>
            <person name="Karaoz U."/>
            <person name="Brodie E.L."/>
            <person name="Williams K.H."/>
            <person name="Hubbard S.S."/>
            <person name="Banfield J.F."/>
        </authorList>
    </citation>
    <scope>NUCLEOTIDE SEQUENCE [LARGE SCALE GENOMIC DNA]</scope>
</reference>
<dbReference type="AlphaFoldDB" id="A0A1G2LSG2"/>
<evidence type="ECO:0008006" key="4">
    <source>
        <dbReference type="Google" id="ProtNLM"/>
    </source>
</evidence>
<protein>
    <recommendedName>
        <fullName evidence="4">DUF4878 domain-containing protein</fullName>
    </recommendedName>
</protein>
<name>A0A1G2LSG2_9BACT</name>
<evidence type="ECO:0000313" key="2">
    <source>
        <dbReference type="EMBL" id="OHA13731.1"/>
    </source>
</evidence>
<keyword evidence="1" id="KW-1133">Transmembrane helix</keyword>
<dbReference type="EMBL" id="MHQY01000018">
    <property type="protein sequence ID" value="OHA13731.1"/>
    <property type="molecule type" value="Genomic_DNA"/>
</dbReference>
<proteinExistence type="predicted"/>
<keyword evidence="1" id="KW-0472">Membrane</keyword>
<feature type="transmembrane region" description="Helical" evidence="1">
    <location>
        <begin position="6"/>
        <end position="30"/>
    </location>
</feature>
<evidence type="ECO:0000256" key="1">
    <source>
        <dbReference type="SAM" id="Phobius"/>
    </source>
</evidence>
<evidence type="ECO:0000313" key="3">
    <source>
        <dbReference type="Proteomes" id="UP000177171"/>
    </source>
</evidence>
<accession>A0A1G2LSG2</accession>
<comment type="caution">
    <text evidence="2">The sequence shown here is derived from an EMBL/GenBank/DDBJ whole genome shotgun (WGS) entry which is preliminary data.</text>
</comment>